<keyword evidence="4" id="KW-1185">Reference proteome</keyword>
<dbReference type="InterPro" id="IPR011333">
    <property type="entry name" value="SKP1/BTB/POZ_sf"/>
</dbReference>
<dbReference type="AlphaFoldDB" id="A0A9Q5I3U9"/>
<reference evidence="3" key="1">
    <citation type="submission" date="2016-06" db="EMBL/GenBank/DDBJ databases">
        <title>Draft Genome sequence of the fungus Inonotus baumii.</title>
        <authorList>
            <person name="Zhu H."/>
            <person name="Lin W."/>
        </authorList>
    </citation>
    <scope>NUCLEOTIDE SEQUENCE</scope>
    <source>
        <strain evidence="3">821</strain>
    </source>
</reference>
<organism evidence="3 4">
    <name type="scientific">Sanghuangporus baumii</name>
    <name type="common">Phellinus baumii</name>
    <dbReference type="NCBI Taxonomy" id="108892"/>
    <lineage>
        <taxon>Eukaryota</taxon>
        <taxon>Fungi</taxon>
        <taxon>Dikarya</taxon>
        <taxon>Basidiomycota</taxon>
        <taxon>Agaricomycotina</taxon>
        <taxon>Agaricomycetes</taxon>
        <taxon>Hymenochaetales</taxon>
        <taxon>Hymenochaetaceae</taxon>
        <taxon>Sanghuangporus</taxon>
    </lineage>
</organism>
<dbReference type="Pfam" id="PF00651">
    <property type="entry name" value="BTB"/>
    <property type="match status" value="1"/>
</dbReference>
<dbReference type="PROSITE" id="PS50097">
    <property type="entry name" value="BTB"/>
    <property type="match status" value="1"/>
</dbReference>
<dbReference type="Gene3D" id="3.30.710.10">
    <property type="entry name" value="Potassium Channel Kv1.1, Chain A"/>
    <property type="match status" value="1"/>
</dbReference>
<name>A0A9Q5I3U9_SANBA</name>
<dbReference type="CDD" id="cd18186">
    <property type="entry name" value="BTB_POZ_ZBTB_KLHL-like"/>
    <property type="match status" value="1"/>
</dbReference>
<dbReference type="Proteomes" id="UP000757232">
    <property type="component" value="Unassembled WGS sequence"/>
</dbReference>
<proteinExistence type="predicted"/>
<dbReference type="OrthoDB" id="71307at2759"/>
<dbReference type="SUPFAM" id="SSF54695">
    <property type="entry name" value="POZ domain"/>
    <property type="match status" value="1"/>
</dbReference>
<dbReference type="InterPro" id="IPR000210">
    <property type="entry name" value="BTB/POZ_dom"/>
</dbReference>
<evidence type="ECO:0000256" key="1">
    <source>
        <dbReference type="SAM" id="MobiDB-lite"/>
    </source>
</evidence>
<accession>A0A9Q5I3U9</accession>
<protein>
    <recommendedName>
        <fullName evidence="2">BTB domain-containing protein</fullName>
    </recommendedName>
</protein>
<gene>
    <name evidence="3" type="ORF">A7U60_g1559</name>
</gene>
<feature type="domain" description="BTB" evidence="2">
    <location>
        <begin position="13"/>
        <end position="92"/>
    </location>
</feature>
<feature type="region of interest" description="Disordered" evidence="1">
    <location>
        <begin position="48"/>
        <end position="70"/>
    </location>
</feature>
<comment type="caution">
    <text evidence="3">The sequence shown here is derived from an EMBL/GenBank/DDBJ whole genome shotgun (WGS) entry which is preliminary data.</text>
</comment>
<evidence type="ECO:0000259" key="2">
    <source>
        <dbReference type="PROSITE" id="PS50097"/>
    </source>
</evidence>
<evidence type="ECO:0000313" key="4">
    <source>
        <dbReference type="Proteomes" id="UP000757232"/>
    </source>
</evidence>
<dbReference type="SMART" id="SM00225">
    <property type="entry name" value="BTB"/>
    <property type="match status" value="1"/>
</dbReference>
<sequence length="287" mass="32061">MPRESDMFSPPDADVVLQTSDEVRFGVYRRILVESSPFFRDMFSLPQARPPTRSSTSGEEPELGCSSSAPVVDVSEPSEVLDALLRLVYPGQDPDVKTLDEVSVLLEAAMKYDMTRAIATLRRILVSPSFVENEPVRAYSIACRHDLESEAQIASSYTLGINVLDNPPLEDLKYMTAWSYHRLLTLHRHRADAALRLLDSANTEEIKCMQCNSAHYGSLCPPRWWTQFVGRAKEELRARPTTGVVFSMKFLAESGQTGCQRCLGSVMESHAFLEGLKSRIDELPSAV</sequence>
<evidence type="ECO:0000313" key="3">
    <source>
        <dbReference type="EMBL" id="OCB91212.1"/>
    </source>
</evidence>
<dbReference type="EMBL" id="LNZH02000101">
    <property type="protein sequence ID" value="OCB91212.1"/>
    <property type="molecule type" value="Genomic_DNA"/>
</dbReference>